<dbReference type="InterPro" id="IPR048406">
    <property type="entry name" value="GldM_Ig-like-2"/>
</dbReference>
<dbReference type="EMBL" id="JAESIY010000009">
    <property type="protein sequence ID" value="MBL3657753.1"/>
    <property type="molecule type" value="Genomic_DNA"/>
</dbReference>
<dbReference type="InterPro" id="IPR019859">
    <property type="entry name" value="Motility-assoc_prot_GldM"/>
</dbReference>
<dbReference type="NCBIfam" id="TIGR03517">
    <property type="entry name" value="GldM_gliding"/>
    <property type="match status" value="1"/>
</dbReference>
<dbReference type="AlphaFoldDB" id="A0A937FC53"/>
<dbReference type="Pfam" id="PF21602">
    <property type="entry name" value="GldM_3rd"/>
    <property type="match status" value="1"/>
</dbReference>
<evidence type="ECO:0000313" key="6">
    <source>
        <dbReference type="Proteomes" id="UP000659388"/>
    </source>
</evidence>
<organism evidence="5 6">
    <name type="scientific">Fulvivirga sediminis</name>
    <dbReference type="NCBI Taxonomy" id="2803949"/>
    <lineage>
        <taxon>Bacteria</taxon>
        <taxon>Pseudomonadati</taxon>
        <taxon>Bacteroidota</taxon>
        <taxon>Cytophagia</taxon>
        <taxon>Cytophagales</taxon>
        <taxon>Fulvivirgaceae</taxon>
        <taxon>Fulvivirga</taxon>
    </lineage>
</organism>
<evidence type="ECO:0000259" key="4">
    <source>
        <dbReference type="Pfam" id="PF21602"/>
    </source>
</evidence>
<reference evidence="5" key="1">
    <citation type="submission" date="2021-01" db="EMBL/GenBank/DDBJ databases">
        <title>Fulvivirga kasyanovii gen. nov., sp nov., a novel member of the phylum Bacteroidetes isolated from seawater in a mussel farm.</title>
        <authorList>
            <person name="Zhao L.-H."/>
            <person name="Wang Z.-J."/>
        </authorList>
    </citation>
    <scope>NUCLEOTIDE SEQUENCE</scope>
    <source>
        <strain evidence="5">2943</strain>
    </source>
</reference>
<feature type="domain" description="Gliding motility-associated protein GldM first immunoglobulin-like" evidence="3">
    <location>
        <begin position="222"/>
        <end position="327"/>
    </location>
</feature>
<accession>A0A937FC53</accession>
<feature type="domain" description="Gliding motility-associated protein GldM N-terminal" evidence="2">
    <location>
        <begin position="32"/>
        <end position="219"/>
    </location>
</feature>
<dbReference type="InterPro" id="IPR048405">
    <property type="entry name" value="GldM_Ig-like-1"/>
</dbReference>
<proteinExistence type="predicted"/>
<keyword evidence="6" id="KW-1185">Reference proteome</keyword>
<dbReference type="InterPro" id="IPR022720">
    <property type="entry name" value="Motility-assoc_prot_GldM_N"/>
</dbReference>
<comment type="caution">
    <text evidence="5">The sequence shown here is derived from an EMBL/GenBank/DDBJ whole genome shotgun (WGS) entry which is preliminary data.</text>
</comment>
<dbReference type="Pfam" id="PF21601">
    <property type="entry name" value="GldM_2nd"/>
    <property type="match status" value="1"/>
</dbReference>
<gene>
    <name evidence="5" type="primary">gldM</name>
    <name evidence="5" type="ORF">JL102_16500</name>
</gene>
<evidence type="ECO:0000259" key="3">
    <source>
        <dbReference type="Pfam" id="PF21601"/>
    </source>
</evidence>
<sequence length="530" mass="58218">MAGGKETPRQKMIGMMYMVLTALLALNVSSAVLEKFVFIDEALKESGVALAEKNNKTLSNITAEVKKKGDRGADVKVLNGAKDVHQMTQDILSYMDGLRKRMADDTGGYDPDTHELKGAKDTEGVANIMIKNKEGEKLKTQLNEYSKKLASMTGSSEFTPLARDAKDIPMAASDPDQKMKDFSEYYFGDTPTAAGMATISQLETELLGYESRALEILAEKVGAKDVEFDRVVPLIRPTSNVVASGADFEADLFITAAASGMNPTFSYNGKEVPAETNEFGIKYGKVKFAAKASNYDPKTLMSEQKFKAQINLNDSTYTIDHTYYVVKPVIQVRSAALQALYMNCGNELDIQVPALGTSYNPSFSSSEATIVKGNRPGLVVVVPKGRSKVNLTVSNSGNVLGTERFDVKKVPAPNIEITSRNRPVDFENGVASAALTTIKVSAEADENFAREVPNDARYRVKKINVKLARSGRQIKTEDFSSENIDLRAWRSLFRPGDNLIVKVEDVSRRTYQGENERVKPTTTIYNIPIK</sequence>
<dbReference type="Pfam" id="PF12080">
    <property type="entry name" value="GldM_4th"/>
    <property type="match status" value="1"/>
</dbReference>
<feature type="domain" description="Gliding motility-associated protein GldM second immunoglobulin-like" evidence="4">
    <location>
        <begin position="329"/>
        <end position="408"/>
    </location>
</feature>
<protein>
    <submittedName>
        <fullName evidence="5">Gliding motility protein GldM</fullName>
    </submittedName>
</protein>
<evidence type="ECO:0000313" key="5">
    <source>
        <dbReference type="EMBL" id="MBL3657753.1"/>
    </source>
</evidence>
<evidence type="ECO:0000259" key="2">
    <source>
        <dbReference type="Pfam" id="PF12081"/>
    </source>
</evidence>
<dbReference type="Proteomes" id="UP000659388">
    <property type="component" value="Unassembled WGS sequence"/>
</dbReference>
<name>A0A937FC53_9BACT</name>
<dbReference type="RefSeq" id="WP_202245545.1">
    <property type="nucleotide sequence ID" value="NZ_JAESIY010000009.1"/>
</dbReference>
<dbReference type="Pfam" id="PF12081">
    <property type="entry name" value="GldM_1st"/>
    <property type="match status" value="1"/>
</dbReference>
<evidence type="ECO:0000259" key="1">
    <source>
        <dbReference type="Pfam" id="PF12080"/>
    </source>
</evidence>
<feature type="domain" description="Gliding motility-associated protein GldM C-terminal" evidence="1">
    <location>
        <begin position="411"/>
        <end position="525"/>
    </location>
</feature>
<dbReference type="InterPro" id="IPR022719">
    <property type="entry name" value="Motility-assoc_prot_GldM_C"/>
</dbReference>